<dbReference type="AlphaFoldDB" id="A0A5K3FD60"/>
<evidence type="ECO:0000313" key="1">
    <source>
        <dbReference type="WBParaSite" id="MCU_006905-RA"/>
    </source>
</evidence>
<organism evidence="1">
    <name type="scientific">Mesocestoides corti</name>
    <name type="common">Flatworm</name>
    <dbReference type="NCBI Taxonomy" id="53468"/>
    <lineage>
        <taxon>Eukaryota</taxon>
        <taxon>Metazoa</taxon>
        <taxon>Spiralia</taxon>
        <taxon>Lophotrochozoa</taxon>
        <taxon>Platyhelminthes</taxon>
        <taxon>Cestoda</taxon>
        <taxon>Eucestoda</taxon>
        <taxon>Cyclophyllidea</taxon>
        <taxon>Mesocestoididae</taxon>
        <taxon>Mesocestoides</taxon>
    </lineage>
</organism>
<reference evidence="1" key="1">
    <citation type="submission" date="2019-11" db="UniProtKB">
        <authorList>
            <consortium name="WormBaseParasite"/>
        </authorList>
    </citation>
    <scope>IDENTIFICATION</scope>
</reference>
<protein>
    <submittedName>
        <fullName evidence="1">NYD-SP28 domain-containing protein</fullName>
    </submittedName>
</protein>
<sequence>QKDKLEDELQTAITNNENCKNEIARGKQRAAFNKEQTEDRIQSFGNWQNFEMISRTEKAKLLQRLESCSSEKKEFLQEQTKLKWEKDNAMKQLKKCQMQMEIL</sequence>
<accession>A0A5K3FD60</accession>
<name>A0A5K3FD60_MESCO</name>
<dbReference type="WBParaSite" id="MCU_006905-RA">
    <property type="protein sequence ID" value="MCU_006905-RA"/>
    <property type="gene ID" value="MCU_006905"/>
</dbReference>
<proteinExistence type="predicted"/>